<dbReference type="SMR" id="Q0AZ14"/>
<dbReference type="Gene3D" id="3.40.640.10">
    <property type="entry name" value="Type I PLP-dependent aspartate aminotransferase-like (Major domain)"/>
    <property type="match status" value="1"/>
</dbReference>
<proteinExistence type="predicted"/>
<dbReference type="AlphaFoldDB" id="Q0AZ14"/>
<dbReference type="Pfam" id="PF01041">
    <property type="entry name" value="DegT_DnrJ_EryC1"/>
    <property type="match status" value="1"/>
</dbReference>
<dbReference type="eggNOG" id="COG0399">
    <property type="taxonomic scope" value="Bacteria"/>
</dbReference>
<accession>Q0AZ14</accession>
<dbReference type="HOGENOM" id="CLU_946392_0_0_9"/>
<dbReference type="OrthoDB" id="9810913at2"/>
<evidence type="ECO:0000313" key="2">
    <source>
        <dbReference type="Proteomes" id="UP000001968"/>
    </source>
</evidence>
<dbReference type="PANTHER" id="PTHR30244">
    <property type="entry name" value="TRANSAMINASE"/>
    <property type="match status" value="1"/>
</dbReference>
<dbReference type="PANTHER" id="PTHR30244:SF34">
    <property type="entry name" value="DTDP-4-AMINO-4,6-DIDEOXYGALACTOSE TRANSAMINASE"/>
    <property type="match status" value="1"/>
</dbReference>
<dbReference type="Proteomes" id="UP000001968">
    <property type="component" value="Chromosome"/>
</dbReference>
<reference evidence="2" key="1">
    <citation type="journal article" date="2010" name="Environ. Microbiol.">
        <title>The genome of Syntrophomonas wolfei: new insights into syntrophic metabolism and biohydrogen production.</title>
        <authorList>
            <person name="Sieber J.R."/>
            <person name="Sims D.R."/>
            <person name="Han C."/>
            <person name="Kim E."/>
            <person name="Lykidis A."/>
            <person name="Lapidus A.L."/>
            <person name="McDonnald E."/>
            <person name="Rohlin L."/>
            <person name="Culley D.E."/>
            <person name="Gunsalus R."/>
            <person name="McInerney M.J."/>
        </authorList>
    </citation>
    <scope>NUCLEOTIDE SEQUENCE [LARGE SCALE GENOMIC DNA]</scope>
    <source>
        <strain evidence="2">DSM 2245B / Goettingen</strain>
    </source>
</reference>
<dbReference type="InterPro" id="IPR000653">
    <property type="entry name" value="DegT/StrS_aminotransferase"/>
</dbReference>
<dbReference type="STRING" id="335541.Swol_0716"/>
<dbReference type="InterPro" id="IPR015424">
    <property type="entry name" value="PyrdxlP-dep_Trfase"/>
</dbReference>
<protein>
    <submittedName>
        <fullName evidence="1">Pyridoxal phosphate-dependent enzyme</fullName>
    </submittedName>
</protein>
<sequence>MEKTAIRIPIFMYSLLTPAWEHKIEAQTDGDPFGDSQPMKEYYGPNGKWLLDGVLRHLNISREDEIAILTTSDERYVSTCVSITCFNYAKISRVVGPNTKVVIVIHEFGYVYPDIKNYVCNLKERGIVVIEDCAHIIGCDINGKKIGSFGDYALFSLPKISPARAGGLLRTTKNIKLPVLNSNLSQLTNIGIAGAEKYLPKYKFFNKGRIERAELLKSQVNDLCNIFEPSHPAVPYFLGIVTSEKSKIETSLPWIEFGATLRNDLVYIPTNPLASINLFELITNTIKNGGKICN</sequence>
<name>Q0AZ14_SYNWW</name>
<dbReference type="GO" id="GO:0000271">
    <property type="term" value="P:polysaccharide biosynthetic process"/>
    <property type="evidence" value="ECO:0007669"/>
    <property type="project" value="TreeGrafter"/>
</dbReference>
<dbReference type="GO" id="GO:0008483">
    <property type="term" value="F:transaminase activity"/>
    <property type="evidence" value="ECO:0007669"/>
    <property type="project" value="TreeGrafter"/>
</dbReference>
<dbReference type="RefSeq" id="WP_011640145.1">
    <property type="nucleotide sequence ID" value="NC_008346.1"/>
</dbReference>
<dbReference type="GO" id="GO:0030170">
    <property type="term" value="F:pyridoxal phosphate binding"/>
    <property type="evidence" value="ECO:0007669"/>
    <property type="project" value="TreeGrafter"/>
</dbReference>
<evidence type="ECO:0000313" key="1">
    <source>
        <dbReference type="EMBL" id="ABI68040.1"/>
    </source>
</evidence>
<dbReference type="InterPro" id="IPR015421">
    <property type="entry name" value="PyrdxlP-dep_Trfase_major"/>
</dbReference>
<organism evidence="1 2">
    <name type="scientific">Syntrophomonas wolfei subsp. wolfei (strain DSM 2245B / Goettingen)</name>
    <dbReference type="NCBI Taxonomy" id="335541"/>
    <lineage>
        <taxon>Bacteria</taxon>
        <taxon>Bacillati</taxon>
        <taxon>Bacillota</taxon>
        <taxon>Clostridia</taxon>
        <taxon>Eubacteriales</taxon>
        <taxon>Syntrophomonadaceae</taxon>
        <taxon>Syntrophomonas</taxon>
    </lineage>
</organism>
<gene>
    <name evidence="1" type="ordered locus">Swol_0716</name>
</gene>
<dbReference type="EMBL" id="CP000448">
    <property type="protein sequence ID" value="ABI68040.1"/>
    <property type="molecule type" value="Genomic_DNA"/>
</dbReference>
<keyword evidence="2" id="KW-1185">Reference proteome</keyword>
<dbReference type="SUPFAM" id="SSF53383">
    <property type="entry name" value="PLP-dependent transferases"/>
    <property type="match status" value="1"/>
</dbReference>
<dbReference type="KEGG" id="swo:Swol_0716"/>